<keyword evidence="2" id="KW-0472">Membrane</keyword>
<proteinExistence type="predicted"/>
<dbReference type="Proteomes" id="UP000292447">
    <property type="component" value="Chromosome IV"/>
</dbReference>
<feature type="compositionally biased region" description="Polar residues" evidence="1">
    <location>
        <begin position="63"/>
        <end position="72"/>
    </location>
</feature>
<sequence length="505" mass="56291">MLLDGTALIANAIYIYLILVFASVLLASVVLIARGFVNRGRESQPLPEVKLHILESELVNGSKAKTQANSESPKARSSRKLTTDSNSKSVEPRSLLTRWMSRKDPVTVVEEPPPPAVEQEPSSITINDSQNDTLSIEPPLSPPQRPSLKYSIEQLLNLNTDISQVPFEPNEIRLSVLLITSIHLPRSNIISKYSMDQEIELVQVLLNDPLLSSKCLGLFRLVCAGTSSEPYTNAQHFHGGFCDIMESIIDTLDIYSSSSLIPSLQLSLLEMAFTFLWEHWNWDQGFRLAMTAKLARDTVVSAGATAGTVTIQEAVAHDYVESGKSSEMVEYELTKHAEPVILLEMAVFRLFCNLYLGTPVMSKSIRNRCVFKLSGVFYCCASLTKCNLHVELLRLLGQALCSTERDSIKVFFYEVLLKLLQPHLFCCIEPEDLFSNGSVIQKLIFQGLWTDQPQSVREKAADVVSVLSERFHEIVSWNKSMKFTHLSDEHGAGHAGAPGSWLTFK</sequence>
<keyword evidence="2" id="KW-1133">Transmembrane helix</keyword>
<accession>A0A4P6XNS3</accession>
<protein>
    <submittedName>
        <fullName evidence="3">Uncharacterized protein</fullName>
    </submittedName>
</protein>
<reference evidence="4" key="1">
    <citation type="submission" date="2019-03" db="EMBL/GenBank/DDBJ databases">
        <title>Snf2 controls pulcherriminic acid biosynthesis and connects pigmentation and antifungal activity of the yeast Metschnikowia pulcherrima.</title>
        <authorList>
            <person name="Gore-Lloyd D."/>
            <person name="Sumann I."/>
            <person name="Brachmann A.O."/>
            <person name="Schneeberger K."/>
            <person name="Ortiz-Merino R.A."/>
            <person name="Moreno-Beltran M."/>
            <person name="Schlaefli M."/>
            <person name="Kirner P."/>
            <person name="Santos Kron A."/>
            <person name="Wolfe K.H."/>
            <person name="Piel J."/>
            <person name="Ahrens C.H."/>
            <person name="Henk D."/>
            <person name="Freimoser F.M."/>
        </authorList>
    </citation>
    <scope>NUCLEOTIDE SEQUENCE [LARGE SCALE GENOMIC DNA]</scope>
    <source>
        <strain evidence="4">APC 1.2</strain>
    </source>
</reference>
<keyword evidence="2" id="KW-0812">Transmembrane</keyword>
<organism evidence="3 4">
    <name type="scientific">Metschnikowia aff. pulcherrima</name>
    <dbReference type="NCBI Taxonomy" id="2163413"/>
    <lineage>
        <taxon>Eukaryota</taxon>
        <taxon>Fungi</taxon>
        <taxon>Dikarya</taxon>
        <taxon>Ascomycota</taxon>
        <taxon>Saccharomycotina</taxon>
        <taxon>Pichiomycetes</taxon>
        <taxon>Metschnikowiaceae</taxon>
        <taxon>Metschnikowia</taxon>
    </lineage>
</organism>
<evidence type="ECO:0000256" key="1">
    <source>
        <dbReference type="SAM" id="MobiDB-lite"/>
    </source>
</evidence>
<evidence type="ECO:0000313" key="3">
    <source>
        <dbReference type="EMBL" id="QBM89142.1"/>
    </source>
</evidence>
<dbReference type="AlphaFoldDB" id="A0A4P6XNS3"/>
<gene>
    <name evidence="3" type="ORF">METSCH_D02030</name>
</gene>
<name>A0A4P6XNS3_9ASCO</name>
<dbReference type="EMBL" id="CP034459">
    <property type="protein sequence ID" value="QBM89142.1"/>
    <property type="molecule type" value="Genomic_DNA"/>
</dbReference>
<feature type="region of interest" description="Disordered" evidence="1">
    <location>
        <begin position="62"/>
        <end position="93"/>
    </location>
</feature>
<evidence type="ECO:0000313" key="4">
    <source>
        <dbReference type="Proteomes" id="UP000292447"/>
    </source>
</evidence>
<feature type="transmembrane region" description="Helical" evidence="2">
    <location>
        <begin position="12"/>
        <end position="33"/>
    </location>
</feature>
<keyword evidence="4" id="KW-1185">Reference proteome</keyword>
<evidence type="ECO:0000256" key="2">
    <source>
        <dbReference type="SAM" id="Phobius"/>
    </source>
</evidence>